<feature type="compositionally biased region" description="Basic and acidic residues" evidence="1">
    <location>
        <begin position="80"/>
        <end position="107"/>
    </location>
</feature>
<comment type="caution">
    <text evidence="2">The sequence shown here is derived from an EMBL/GenBank/DDBJ whole genome shotgun (WGS) entry which is preliminary data.</text>
</comment>
<reference evidence="2" key="1">
    <citation type="journal article" date="2022" name="bioRxiv">
        <title>Sequencing and chromosome-scale assembly of the giantPleurodeles waltlgenome.</title>
        <authorList>
            <person name="Brown T."/>
            <person name="Elewa A."/>
            <person name="Iarovenko S."/>
            <person name="Subramanian E."/>
            <person name="Araus A.J."/>
            <person name="Petzold A."/>
            <person name="Susuki M."/>
            <person name="Suzuki K.-i.T."/>
            <person name="Hayashi T."/>
            <person name="Toyoda A."/>
            <person name="Oliveira C."/>
            <person name="Osipova E."/>
            <person name="Leigh N.D."/>
            <person name="Simon A."/>
            <person name="Yun M.H."/>
        </authorList>
    </citation>
    <scope>NUCLEOTIDE SEQUENCE</scope>
    <source>
        <strain evidence="2">20211129_DDA</strain>
        <tissue evidence="2">Liver</tissue>
    </source>
</reference>
<evidence type="ECO:0000313" key="3">
    <source>
        <dbReference type="Proteomes" id="UP001066276"/>
    </source>
</evidence>
<feature type="compositionally biased region" description="Polar residues" evidence="1">
    <location>
        <begin position="108"/>
        <end position="118"/>
    </location>
</feature>
<dbReference type="AlphaFoldDB" id="A0AAV7U992"/>
<evidence type="ECO:0000313" key="2">
    <source>
        <dbReference type="EMBL" id="KAJ1185632.1"/>
    </source>
</evidence>
<protein>
    <submittedName>
        <fullName evidence="2">Uncharacterized protein</fullName>
    </submittedName>
</protein>
<feature type="compositionally biased region" description="Polar residues" evidence="1">
    <location>
        <begin position="66"/>
        <end position="79"/>
    </location>
</feature>
<feature type="region of interest" description="Disordered" evidence="1">
    <location>
        <begin position="34"/>
        <end position="118"/>
    </location>
</feature>
<dbReference type="Proteomes" id="UP001066276">
    <property type="component" value="Chromosome 3_1"/>
</dbReference>
<sequence>MVQALVAGPSSEEALVLLCGTFWERPDHLSLGLPARRQEHNGTPRLRVLRSQATDLDCPSGAAASRKNQLNKSRSTKKITPSDKNQKESAEPAPKKWEEAIRRRVQEQDGNNPMKTDI</sequence>
<dbReference type="EMBL" id="JANPWB010000005">
    <property type="protein sequence ID" value="KAJ1185632.1"/>
    <property type="molecule type" value="Genomic_DNA"/>
</dbReference>
<gene>
    <name evidence="2" type="ORF">NDU88_002422</name>
</gene>
<proteinExistence type="predicted"/>
<accession>A0AAV7U992</accession>
<evidence type="ECO:0000256" key="1">
    <source>
        <dbReference type="SAM" id="MobiDB-lite"/>
    </source>
</evidence>
<organism evidence="2 3">
    <name type="scientific">Pleurodeles waltl</name>
    <name type="common">Iberian ribbed newt</name>
    <dbReference type="NCBI Taxonomy" id="8319"/>
    <lineage>
        <taxon>Eukaryota</taxon>
        <taxon>Metazoa</taxon>
        <taxon>Chordata</taxon>
        <taxon>Craniata</taxon>
        <taxon>Vertebrata</taxon>
        <taxon>Euteleostomi</taxon>
        <taxon>Amphibia</taxon>
        <taxon>Batrachia</taxon>
        <taxon>Caudata</taxon>
        <taxon>Salamandroidea</taxon>
        <taxon>Salamandridae</taxon>
        <taxon>Pleurodelinae</taxon>
        <taxon>Pleurodeles</taxon>
    </lineage>
</organism>
<name>A0AAV7U992_PLEWA</name>
<keyword evidence="3" id="KW-1185">Reference proteome</keyword>